<dbReference type="InParanoid" id="T1IFG4"/>
<dbReference type="EnsemblMetazoa" id="RPRC015033-RA">
    <property type="protein sequence ID" value="RPRC015033-PA"/>
    <property type="gene ID" value="RPRC015033"/>
</dbReference>
<sequence length="42" mass="4653">MNIPSAQDVPVFIAFTSVVLSTKETEASSWIVYGIYLVLCLF</sequence>
<accession>T1IFG4</accession>
<dbReference type="VEuPathDB" id="VectorBase:RPRC015033"/>
<name>T1IFG4_RHOPR</name>
<keyword evidence="2" id="KW-1185">Reference proteome</keyword>
<organism evidence="1 2">
    <name type="scientific">Rhodnius prolixus</name>
    <name type="common">Triatomid bug</name>
    <dbReference type="NCBI Taxonomy" id="13249"/>
    <lineage>
        <taxon>Eukaryota</taxon>
        <taxon>Metazoa</taxon>
        <taxon>Ecdysozoa</taxon>
        <taxon>Arthropoda</taxon>
        <taxon>Hexapoda</taxon>
        <taxon>Insecta</taxon>
        <taxon>Pterygota</taxon>
        <taxon>Neoptera</taxon>
        <taxon>Paraneoptera</taxon>
        <taxon>Hemiptera</taxon>
        <taxon>Heteroptera</taxon>
        <taxon>Panheteroptera</taxon>
        <taxon>Cimicomorpha</taxon>
        <taxon>Reduviidae</taxon>
        <taxon>Triatominae</taxon>
        <taxon>Rhodnius</taxon>
    </lineage>
</organism>
<evidence type="ECO:0000313" key="2">
    <source>
        <dbReference type="Proteomes" id="UP000015103"/>
    </source>
</evidence>
<proteinExistence type="predicted"/>
<dbReference type="EMBL" id="ACPB03005801">
    <property type="status" value="NOT_ANNOTATED_CDS"/>
    <property type="molecule type" value="Genomic_DNA"/>
</dbReference>
<protein>
    <submittedName>
        <fullName evidence="1">Uncharacterized protein</fullName>
    </submittedName>
</protein>
<reference evidence="1" key="1">
    <citation type="submission" date="2015-05" db="UniProtKB">
        <authorList>
            <consortium name="EnsemblMetazoa"/>
        </authorList>
    </citation>
    <scope>IDENTIFICATION</scope>
</reference>
<dbReference type="Proteomes" id="UP000015103">
    <property type="component" value="Unassembled WGS sequence"/>
</dbReference>
<evidence type="ECO:0000313" key="1">
    <source>
        <dbReference type="EnsemblMetazoa" id="RPRC015033-PA"/>
    </source>
</evidence>
<dbReference type="AlphaFoldDB" id="T1IFG4"/>
<dbReference type="HOGENOM" id="CLU_3261102_0_0_1"/>